<feature type="domain" description="Alcohol dehydrogenase-like C-terminal" evidence="1">
    <location>
        <begin position="146"/>
        <end position="266"/>
    </location>
</feature>
<dbReference type="Gene3D" id="3.90.180.10">
    <property type="entry name" value="Medium-chain alcohol dehydrogenases, catalytic domain"/>
    <property type="match status" value="1"/>
</dbReference>
<reference evidence="2 3" key="1">
    <citation type="submission" date="2024-09" db="EMBL/GenBank/DDBJ databases">
        <authorList>
            <person name="Sun Q."/>
            <person name="Mori K."/>
        </authorList>
    </citation>
    <scope>NUCLEOTIDE SEQUENCE [LARGE SCALE GENOMIC DNA]</scope>
    <source>
        <strain evidence="2 3">JCM 3307</strain>
    </source>
</reference>
<sequence length="310" mass="32940">MHAAVVTAFGNPPRYQEHPEPVARGRDEMVVDVLAAALHPRTRSQSDGSHYTSTGELPLIPGIDAVVRDPKGRIRYTVLDDTTLGTMADRTVIEADRSVVLPDGIDPVLVAAAMNPVMSSWVALRRRIEFHRGQQVLILGATGNAGRMAVQVAKQFGAGQVIAAGRDMGRLEPLRALGADVVCTFDELGRAGDVDVVIDYVWGEPTARAMMDVLTARADRAAQLTWVQIGSVAGPDSAIPSAALRSARLQIVGSGIGSVPGRDFLEELPKMAEAVAAGGFDVRARAVPLSQVERHWAASGSTGDRLVFVP</sequence>
<dbReference type="Pfam" id="PF00107">
    <property type="entry name" value="ADH_zinc_N"/>
    <property type="match status" value="1"/>
</dbReference>
<dbReference type="InterPro" id="IPR013149">
    <property type="entry name" value="ADH-like_C"/>
</dbReference>
<dbReference type="RefSeq" id="WP_223103178.1">
    <property type="nucleotide sequence ID" value="NZ_CP061913.1"/>
</dbReference>
<dbReference type="Gene3D" id="3.40.50.720">
    <property type="entry name" value="NAD(P)-binding Rossmann-like Domain"/>
    <property type="match status" value="1"/>
</dbReference>
<dbReference type="InterPro" id="IPR036291">
    <property type="entry name" value="NAD(P)-bd_dom_sf"/>
</dbReference>
<protein>
    <submittedName>
        <fullName evidence="2">Zinc-binding alcohol dehydrogenase family protein</fullName>
    </submittedName>
</protein>
<dbReference type="Proteomes" id="UP001589608">
    <property type="component" value="Unassembled WGS sequence"/>
</dbReference>
<dbReference type="PANTHER" id="PTHR43677:SF11">
    <property type="entry name" value="ZINC-CONTAINING ALCOHOL DEHYDROGENASE"/>
    <property type="match status" value="1"/>
</dbReference>
<dbReference type="SUPFAM" id="SSF51735">
    <property type="entry name" value="NAD(P)-binding Rossmann-fold domains"/>
    <property type="match status" value="1"/>
</dbReference>
<comment type="caution">
    <text evidence="2">The sequence shown here is derived from an EMBL/GenBank/DDBJ whole genome shotgun (WGS) entry which is preliminary data.</text>
</comment>
<proteinExistence type="predicted"/>
<dbReference type="SUPFAM" id="SSF50129">
    <property type="entry name" value="GroES-like"/>
    <property type="match status" value="1"/>
</dbReference>
<evidence type="ECO:0000259" key="1">
    <source>
        <dbReference type="Pfam" id="PF00107"/>
    </source>
</evidence>
<gene>
    <name evidence="2" type="ORF">ACFFTR_07235</name>
</gene>
<dbReference type="PANTHER" id="PTHR43677">
    <property type="entry name" value="SHORT-CHAIN DEHYDROGENASE/REDUCTASE"/>
    <property type="match status" value="1"/>
</dbReference>
<dbReference type="InterPro" id="IPR011032">
    <property type="entry name" value="GroES-like_sf"/>
</dbReference>
<keyword evidence="3" id="KW-1185">Reference proteome</keyword>
<name>A0ABV5M232_9ACTN</name>
<dbReference type="InterPro" id="IPR051397">
    <property type="entry name" value="Zn-ADH-like_protein"/>
</dbReference>
<dbReference type="EMBL" id="JBHMCA010000018">
    <property type="protein sequence ID" value="MFB9442875.1"/>
    <property type="molecule type" value="Genomic_DNA"/>
</dbReference>
<organism evidence="2 3">
    <name type="scientific">Dactylosporangium vinaceum</name>
    <dbReference type="NCBI Taxonomy" id="53362"/>
    <lineage>
        <taxon>Bacteria</taxon>
        <taxon>Bacillati</taxon>
        <taxon>Actinomycetota</taxon>
        <taxon>Actinomycetes</taxon>
        <taxon>Micromonosporales</taxon>
        <taxon>Micromonosporaceae</taxon>
        <taxon>Dactylosporangium</taxon>
    </lineage>
</organism>
<evidence type="ECO:0000313" key="2">
    <source>
        <dbReference type="EMBL" id="MFB9442875.1"/>
    </source>
</evidence>
<accession>A0ABV5M232</accession>
<evidence type="ECO:0000313" key="3">
    <source>
        <dbReference type="Proteomes" id="UP001589608"/>
    </source>
</evidence>